<dbReference type="Proteomes" id="UP000612456">
    <property type="component" value="Unassembled WGS sequence"/>
</dbReference>
<dbReference type="InterPro" id="IPR050624">
    <property type="entry name" value="HTH-type_Tx_Regulator"/>
</dbReference>
<feature type="domain" description="HTH tetR-type" evidence="3">
    <location>
        <begin position="6"/>
        <end position="66"/>
    </location>
</feature>
<name>A0A916ZCX4_9BACL</name>
<evidence type="ECO:0000256" key="1">
    <source>
        <dbReference type="ARBA" id="ARBA00023125"/>
    </source>
</evidence>
<dbReference type="PROSITE" id="PS50977">
    <property type="entry name" value="HTH_TETR_2"/>
    <property type="match status" value="1"/>
</dbReference>
<evidence type="ECO:0000259" key="3">
    <source>
        <dbReference type="PROSITE" id="PS50977"/>
    </source>
</evidence>
<sequence>MQTLKEEIRSRIRKAALAEFNKEGYVKASMRNIAGAAGVAIGNVYRYYKNKDELFDELVQPVYEKYEANMAEMRQKINFSYRNDTPDVLKYYSKIESTLIDLFKTFTAEMTIVFNRSEGTRYEHAKPDLIKLSHSVIESMILKARENERLTDYETALARMLSTSLVEGLCLILRDNEEGETYNKLVDQLLNIYSAGLNSVIKQMEASWGDRTE</sequence>
<keyword evidence="5" id="KW-1185">Reference proteome</keyword>
<dbReference type="Pfam" id="PF00440">
    <property type="entry name" value="TetR_N"/>
    <property type="match status" value="1"/>
</dbReference>
<dbReference type="RefSeq" id="WP_188996941.1">
    <property type="nucleotide sequence ID" value="NZ_BMHP01000004.1"/>
</dbReference>
<keyword evidence="1 2" id="KW-0238">DNA-binding</keyword>
<dbReference type="AlphaFoldDB" id="A0A916ZCX4"/>
<proteinExistence type="predicted"/>
<feature type="DNA-binding region" description="H-T-H motif" evidence="2">
    <location>
        <begin position="29"/>
        <end position="48"/>
    </location>
</feature>
<dbReference type="GO" id="GO:0003677">
    <property type="term" value="F:DNA binding"/>
    <property type="evidence" value="ECO:0007669"/>
    <property type="project" value="UniProtKB-UniRule"/>
</dbReference>
<dbReference type="PANTHER" id="PTHR43479">
    <property type="entry name" value="ACREF/ENVCD OPERON REPRESSOR-RELATED"/>
    <property type="match status" value="1"/>
</dbReference>
<evidence type="ECO:0000256" key="2">
    <source>
        <dbReference type="PROSITE-ProRule" id="PRU00335"/>
    </source>
</evidence>
<comment type="caution">
    <text evidence="4">The sequence shown here is derived from an EMBL/GenBank/DDBJ whole genome shotgun (WGS) entry which is preliminary data.</text>
</comment>
<protein>
    <submittedName>
        <fullName evidence="4">TetR family transcriptional regulator</fullName>
    </submittedName>
</protein>
<evidence type="ECO:0000313" key="5">
    <source>
        <dbReference type="Proteomes" id="UP000612456"/>
    </source>
</evidence>
<reference evidence="4" key="1">
    <citation type="journal article" date="2014" name="Int. J. Syst. Evol. Microbiol.">
        <title>Complete genome sequence of Corynebacterium casei LMG S-19264T (=DSM 44701T), isolated from a smear-ripened cheese.</title>
        <authorList>
            <consortium name="US DOE Joint Genome Institute (JGI-PGF)"/>
            <person name="Walter F."/>
            <person name="Albersmeier A."/>
            <person name="Kalinowski J."/>
            <person name="Ruckert C."/>
        </authorList>
    </citation>
    <scope>NUCLEOTIDE SEQUENCE</scope>
    <source>
        <strain evidence="4">CGMCC 1.15178</strain>
    </source>
</reference>
<organism evidence="4 5">
    <name type="scientific">Paenibacillus nasutitermitis</name>
    <dbReference type="NCBI Taxonomy" id="1652958"/>
    <lineage>
        <taxon>Bacteria</taxon>
        <taxon>Bacillati</taxon>
        <taxon>Bacillota</taxon>
        <taxon>Bacilli</taxon>
        <taxon>Bacillales</taxon>
        <taxon>Paenibacillaceae</taxon>
        <taxon>Paenibacillus</taxon>
    </lineage>
</organism>
<dbReference type="EMBL" id="BMHP01000004">
    <property type="protein sequence ID" value="GGD88855.1"/>
    <property type="molecule type" value="Genomic_DNA"/>
</dbReference>
<dbReference type="Gene3D" id="1.10.357.10">
    <property type="entry name" value="Tetracycline Repressor, domain 2"/>
    <property type="match status" value="1"/>
</dbReference>
<evidence type="ECO:0000313" key="4">
    <source>
        <dbReference type="EMBL" id="GGD88855.1"/>
    </source>
</evidence>
<dbReference type="InterPro" id="IPR009057">
    <property type="entry name" value="Homeodomain-like_sf"/>
</dbReference>
<dbReference type="InterPro" id="IPR001647">
    <property type="entry name" value="HTH_TetR"/>
</dbReference>
<accession>A0A916ZCX4</accession>
<dbReference type="PRINTS" id="PR00455">
    <property type="entry name" value="HTHTETR"/>
</dbReference>
<gene>
    <name evidence="4" type="ORF">GCM10010911_54300</name>
</gene>
<dbReference type="SUPFAM" id="SSF46689">
    <property type="entry name" value="Homeodomain-like"/>
    <property type="match status" value="1"/>
</dbReference>
<dbReference type="PANTHER" id="PTHR43479:SF11">
    <property type="entry name" value="ACREF_ENVCD OPERON REPRESSOR-RELATED"/>
    <property type="match status" value="1"/>
</dbReference>
<reference evidence="4" key="2">
    <citation type="submission" date="2020-09" db="EMBL/GenBank/DDBJ databases">
        <authorList>
            <person name="Sun Q."/>
            <person name="Zhou Y."/>
        </authorList>
    </citation>
    <scope>NUCLEOTIDE SEQUENCE</scope>
    <source>
        <strain evidence="4">CGMCC 1.15178</strain>
    </source>
</reference>